<accession>A0A195BVT8</accession>
<keyword evidence="3" id="KW-1185">Reference proteome</keyword>
<evidence type="ECO:0000313" key="2">
    <source>
        <dbReference type="EMBL" id="KYM92749.1"/>
    </source>
</evidence>
<protein>
    <submittedName>
        <fullName evidence="2">Uncharacterized protein</fullName>
    </submittedName>
</protein>
<dbReference type="AlphaFoldDB" id="A0A195BVT8"/>
<evidence type="ECO:0000256" key="1">
    <source>
        <dbReference type="SAM" id="MobiDB-lite"/>
    </source>
</evidence>
<name>A0A195BVT8_9HYME</name>
<gene>
    <name evidence="2" type="ORF">ALC53_00686</name>
</gene>
<sequence length="287" mass="31822">MELEVVGAVNVRRLMVCTPAIKSLEQRTEIKGKENRRMKRTGGSGGGDEGQRGEVGERTMRRGSYACTHTAANTGETGLRNDFTGITPAKSGRYGAAKCDVVIRHSRGLRCPRLPGRPTACRFARAFSSPHAQVLGSFARAVELSNTVSWMHCHLIMDSPMSTLIVLLDKTDNPDDSDPGRQVGAFLTANSWKRILHPPLTWTGVRFLPYGKSWLAIRSYGQSWQIAWEITKTKIILSCQKKSAALQRVGDKVAVTNVNIRKNLLICMSKKQQFLNARKELEGRKAL</sequence>
<organism evidence="2 3">
    <name type="scientific">Atta colombica</name>
    <dbReference type="NCBI Taxonomy" id="520822"/>
    <lineage>
        <taxon>Eukaryota</taxon>
        <taxon>Metazoa</taxon>
        <taxon>Ecdysozoa</taxon>
        <taxon>Arthropoda</taxon>
        <taxon>Hexapoda</taxon>
        <taxon>Insecta</taxon>
        <taxon>Pterygota</taxon>
        <taxon>Neoptera</taxon>
        <taxon>Endopterygota</taxon>
        <taxon>Hymenoptera</taxon>
        <taxon>Apocrita</taxon>
        <taxon>Aculeata</taxon>
        <taxon>Formicoidea</taxon>
        <taxon>Formicidae</taxon>
        <taxon>Myrmicinae</taxon>
        <taxon>Atta</taxon>
    </lineage>
</organism>
<dbReference type="EMBL" id="KQ976398">
    <property type="protein sequence ID" value="KYM92749.1"/>
    <property type="molecule type" value="Genomic_DNA"/>
</dbReference>
<dbReference type="Proteomes" id="UP000078540">
    <property type="component" value="Unassembled WGS sequence"/>
</dbReference>
<reference evidence="2 3" key="1">
    <citation type="submission" date="2015-09" db="EMBL/GenBank/DDBJ databases">
        <title>Atta colombica WGS genome.</title>
        <authorList>
            <person name="Nygaard S."/>
            <person name="Hu H."/>
            <person name="Boomsma J."/>
            <person name="Zhang G."/>
        </authorList>
    </citation>
    <scope>NUCLEOTIDE SEQUENCE [LARGE SCALE GENOMIC DNA]</scope>
    <source>
        <strain evidence="2">Treedump-2</strain>
        <tissue evidence="2">Whole body</tissue>
    </source>
</reference>
<evidence type="ECO:0000313" key="3">
    <source>
        <dbReference type="Proteomes" id="UP000078540"/>
    </source>
</evidence>
<feature type="region of interest" description="Disordered" evidence="1">
    <location>
        <begin position="29"/>
        <end position="55"/>
    </location>
</feature>
<proteinExistence type="predicted"/>